<evidence type="ECO:0000313" key="3">
    <source>
        <dbReference type="Proteomes" id="UP000053144"/>
    </source>
</evidence>
<organism evidence="2 3">
    <name type="scientific">Phaseolus angularis</name>
    <name type="common">Azuki bean</name>
    <name type="synonym">Vigna angularis</name>
    <dbReference type="NCBI Taxonomy" id="3914"/>
    <lineage>
        <taxon>Eukaryota</taxon>
        <taxon>Viridiplantae</taxon>
        <taxon>Streptophyta</taxon>
        <taxon>Embryophyta</taxon>
        <taxon>Tracheophyta</taxon>
        <taxon>Spermatophyta</taxon>
        <taxon>Magnoliopsida</taxon>
        <taxon>eudicotyledons</taxon>
        <taxon>Gunneridae</taxon>
        <taxon>Pentapetalae</taxon>
        <taxon>rosids</taxon>
        <taxon>fabids</taxon>
        <taxon>Fabales</taxon>
        <taxon>Fabaceae</taxon>
        <taxon>Papilionoideae</taxon>
        <taxon>50 kb inversion clade</taxon>
        <taxon>NPAAA clade</taxon>
        <taxon>indigoferoid/millettioid clade</taxon>
        <taxon>Phaseoleae</taxon>
        <taxon>Vigna</taxon>
    </lineage>
</organism>
<evidence type="ECO:0000256" key="1">
    <source>
        <dbReference type="SAM" id="MobiDB-lite"/>
    </source>
</evidence>
<proteinExistence type="predicted"/>
<name>A0A0L9VKW9_PHAAN</name>
<dbReference type="Proteomes" id="UP000053144">
    <property type="component" value="Chromosome 10"/>
</dbReference>
<feature type="region of interest" description="Disordered" evidence="1">
    <location>
        <begin position="1"/>
        <end position="25"/>
    </location>
</feature>
<dbReference type="AlphaFoldDB" id="A0A0L9VKW9"/>
<feature type="compositionally biased region" description="Basic residues" evidence="1">
    <location>
        <begin position="1"/>
        <end position="11"/>
    </location>
</feature>
<dbReference type="Gramene" id="KOM55374">
    <property type="protein sequence ID" value="KOM55374"/>
    <property type="gene ID" value="LR48_Vigan10g126600"/>
</dbReference>
<dbReference type="EMBL" id="CM003380">
    <property type="protein sequence ID" value="KOM55374.1"/>
    <property type="molecule type" value="Genomic_DNA"/>
</dbReference>
<gene>
    <name evidence="2" type="ORF">LR48_Vigan10g126600</name>
</gene>
<evidence type="ECO:0000313" key="2">
    <source>
        <dbReference type="EMBL" id="KOM55374.1"/>
    </source>
</evidence>
<protein>
    <submittedName>
        <fullName evidence="2">Uncharacterized protein</fullName>
    </submittedName>
</protein>
<accession>A0A0L9VKW9</accession>
<sequence>MAESRRNRRRTAGASSSSRPHPATIDGWFSDQEKHAIMSIFGKIDESWRIITTKVKGVPIILDDDIWTNVAQLTIWDDAVKVHLGVLDNKPTQDLLLSYGILNHIHIDWPALISDTMLKAKKYNSYHFPYVVLISRILEYKGISVEGELTQAIGTEIGETTFRQMGFVARGRVIIHKDDDHQDDHNNDMDAHMADPIQAADAGPSQMPSSSLLTMEEHFANLSNQLKDMRLAQQAHFEQIYNWPQNHEEYVIDQFNDLDIRLGNIENHFNLQPPKRPPSPEL</sequence>
<reference evidence="3" key="1">
    <citation type="journal article" date="2015" name="Proc. Natl. Acad. Sci. U.S.A.">
        <title>Genome sequencing of adzuki bean (Vigna angularis) provides insight into high starch and low fat accumulation and domestication.</title>
        <authorList>
            <person name="Yang K."/>
            <person name="Tian Z."/>
            <person name="Chen C."/>
            <person name="Luo L."/>
            <person name="Zhao B."/>
            <person name="Wang Z."/>
            <person name="Yu L."/>
            <person name="Li Y."/>
            <person name="Sun Y."/>
            <person name="Li W."/>
            <person name="Chen Y."/>
            <person name="Li Y."/>
            <person name="Zhang Y."/>
            <person name="Ai D."/>
            <person name="Zhao J."/>
            <person name="Shang C."/>
            <person name="Ma Y."/>
            <person name="Wu B."/>
            <person name="Wang M."/>
            <person name="Gao L."/>
            <person name="Sun D."/>
            <person name="Zhang P."/>
            <person name="Guo F."/>
            <person name="Wang W."/>
            <person name="Li Y."/>
            <person name="Wang J."/>
            <person name="Varshney R.K."/>
            <person name="Wang J."/>
            <person name="Ling H.Q."/>
            <person name="Wan P."/>
        </authorList>
    </citation>
    <scope>NUCLEOTIDE SEQUENCE</scope>
    <source>
        <strain evidence="3">cv. Jingnong 6</strain>
    </source>
</reference>